<dbReference type="PROSITE" id="PS50011">
    <property type="entry name" value="PROTEIN_KINASE_DOM"/>
    <property type="match status" value="1"/>
</dbReference>
<dbReference type="GO" id="GO:0050850">
    <property type="term" value="P:positive regulation of calcium-mediated signaling"/>
    <property type="evidence" value="ECO:0007669"/>
    <property type="project" value="EnsemblFungi"/>
</dbReference>
<dbReference type="PROSITE" id="PS00108">
    <property type="entry name" value="PROTEIN_KINASE_ST"/>
    <property type="match status" value="1"/>
</dbReference>
<evidence type="ECO:0000259" key="13">
    <source>
        <dbReference type="PROSITE" id="PS50011"/>
    </source>
</evidence>
<dbReference type="GO" id="GO:0004708">
    <property type="term" value="F:MAP kinase kinase activity"/>
    <property type="evidence" value="ECO:0007669"/>
    <property type="project" value="EnsemblFungi"/>
</dbReference>
<protein>
    <recommendedName>
        <fullName evidence="9">Mitogen-activated protein kinase kinae mkk2</fullName>
        <ecNumber evidence="1">2.7.11.24</ecNumber>
    </recommendedName>
</protein>
<evidence type="ECO:0000256" key="8">
    <source>
        <dbReference type="ARBA" id="ARBA00048130"/>
    </source>
</evidence>
<dbReference type="Gene3D" id="3.30.200.20">
    <property type="entry name" value="Phosphorylase Kinase, domain 1"/>
    <property type="match status" value="1"/>
</dbReference>
<dbReference type="InterPro" id="IPR011009">
    <property type="entry name" value="Kinase-like_dom_sf"/>
</dbReference>
<evidence type="ECO:0000256" key="3">
    <source>
        <dbReference type="ARBA" id="ARBA00022741"/>
    </source>
</evidence>
<organism evidence="14 15">
    <name type="scientific">Cyphellophora europaea (strain CBS 101466)</name>
    <name type="common">Phialophora europaea</name>
    <dbReference type="NCBI Taxonomy" id="1220924"/>
    <lineage>
        <taxon>Eukaryota</taxon>
        <taxon>Fungi</taxon>
        <taxon>Dikarya</taxon>
        <taxon>Ascomycota</taxon>
        <taxon>Pezizomycotina</taxon>
        <taxon>Eurotiomycetes</taxon>
        <taxon>Chaetothyriomycetidae</taxon>
        <taxon>Chaetothyriales</taxon>
        <taxon>Cyphellophoraceae</taxon>
        <taxon>Cyphellophora</taxon>
    </lineage>
</organism>
<dbReference type="Gene3D" id="1.10.510.10">
    <property type="entry name" value="Transferase(Phosphotransferase) domain 1"/>
    <property type="match status" value="1"/>
</dbReference>
<dbReference type="AlphaFoldDB" id="W2S9R7"/>
<keyword evidence="11" id="KW-0723">Serine/threonine-protein kinase</keyword>
<keyword evidence="15" id="KW-1185">Reference proteome</keyword>
<dbReference type="PANTHER" id="PTHR47448:SF5">
    <property type="entry name" value="MITOGEN-ACTIVATED PROTEIN KINASE KINAE MKK2"/>
    <property type="match status" value="1"/>
</dbReference>
<evidence type="ECO:0000313" key="14">
    <source>
        <dbReference type="EMBL" id="ETN45466.1"/>
    </source>
</evidence>
<dbReference type="GO" id="GO:0004707">
    <property type="term" value="F:MAP kinase activity"/>
    <property type="evidence" value="ECO:0007669"/>
    <property type="project" value="UniProtKB-EC"/>
</dbReference>
<dbReference type="eggNOG" id="KOG0581">
    <property type="taxonomic scope" value="Eukaryota"/>
</dbReference>
<keyword evidence="4" id="KW-0418">Kinase</keyword>
<dbReference type="GO" id="GO:0000935">
    <property type="term" value="C:division septum"/>
    <property type="evidence" value="ECO:0007669"/>
    <property type="project" value="EnsemblFungi"/>
</dbReference>
<evidence type="ECO:0000256" key="6">
    <source>
        <dbReference type="ARBA" id="ARBA00038035"/>
    </source>
</evidence>
<keyword evidence="3 10" id="KW-0547">Nucleotide-binding</keyword>
<dbReference type="CDD" id="cd06621">
    <property type="entry name" value="PKc_Pek1_like"/>
    <property type="match status" value="1"/>
</dbReference>
<comment type="catalytic activity">
    <reaction evidence="7">
        <text>L-threonyl-[protein] + ATP = O-phospho-L-threonyl-[protein] + ADP + H(+)</text>
        <dbReference type="Rhea" id="RHEA:46608"/>
        <dbReference type="Rhea" id="RHEA-COMP:11060"/>
        <dbReference type="Rhea" id="RHEA-COMP:11605"/>
        <dbReference type="ChEBI" id="CHEBI:15378"/>
        <dbReference type="ChEBI" id="CHEBI:30013"/>
        <dbReference type="ChEBI" id="CHEBI:30616"/>
        <dbReference type="ChEBI" id="CHEBI:61977"/>
        <dbReference type="ChEBI" id="CHEBI:456216"/>
        <dbReference type="EC" id="2.7.11.24"/>
    </reaction>
    <physiologicalReaction direction="left-to-right" evidence="7">
        <dbReference type="Rhea" id="RHEA:46609"/>
    </physiologicalReaction>
</comment>
<evidence type="ECO:0000256" key="1">
    <source>
        <dbReference type="ARBA" id="ARBA00012411"/>
    </source>
</evidence>
<proteinExistence type="inferred from homology"/>
<dbReference type="GO" id="GO:0000196">
    <property type="term" value="P:cell integrity MAPK cascade"/>
    <property type="evidence" value="ECO:0007669"/>
    <property type="project" value="EnsemblFungi"/>
</dbReference>
<feature type="domain" description="Protein kinase" evidence="13">
    <location>
        <begin position="197"/>
        <end position="467"/>
    </location>
</feature>
<feature type="region of interest" description="Disordered" evidence="12">
    <location>
        <begin position="1"/>
        <end position="116"/>
    </location>
</feature>
<dbReference type="EC" id="2.7.11.24" evidence="1"/>
<dbReference type="SMART" id="SM00220">
    <property type="entry name" value="S_TKc"/>
    <property type="match status" value="1"/>
</dbReference>
<dbReference type="VEuPathDB" id="FungiDB:HMPREF1541_09298"/>
<dbReference type="PANTHER" id="PTHR47448">
    <property type="entry name" value="DUAL SPECIFICITY MITOGEN-ACTIVATED PROTEIN KINASE KINASE DSOR1-LIKE PROTEIN"/>
    <property type="match status" value="1"/>
</dbReference>
<name>W2S9R7_CYPE1</name>
<dbReference type="FunCoup" id="W2S9R7">
    <property type="interactions" value="548"/>
</dbReference>
<dbReference type="InterPro" id="IPR050915">
    <property type="entry name" value="MAP_kinase_kinase"/>
</dbReference>
<dbReference type="Pfam" id="PF00069">
    <property type="entry name" value="Pkinase"/>
    <property type="match status" value="1"/>
</dbReference>
<evidence type="ECO:0000256" key="2">
    <source>
        <dbReference type="ARBA" id="ARBA00022679"/>
    </source>
</evidence>
<dbReference type="FunFam" id="3.30.200.20:FF:000294">
    <property type="entry name" value="Map kinase kinase"/>
    <property type="match status" value="1"/>
</dbReference>
<gene>
    <name evidence="14" type="ORF">HMPREF1541_09298</name>
</gene>
<evidence type="ECO:0000256" key="7">
    <source>
        <dbReference type="ARBA" id="ARBA00047919"/>
    </source>
</evidence>
<dbReference type="FunFam" id="1.10.510.10:FF:000263">
    <property type="entry name" value="MAP kinase skh1/pek1"/>
    <property type="match status" value="1"/>
</dbReference>
<dbReference type="RefSeq" id="XP_008712194.1">
    <property type="nucleotide sequence ID" value="XM_008713972.1"/>
</dbReference>
<dbReference type="InterPro" id="IPR000719">
    <property type="entry name" value="Prot_kinase_dom"/>
</dbReference>
<dbReference type="InterPro" id="IPR008271">
    <property type="entry name" value="Ser/Thr_kinase_AS"/>
</dbReference>
<evidence type="ECO:0000256" key="12">
    <source>
        <dbReference type="SAM" id="MobiDB-lite"/>
    </source>
</evidence>
<sequence length="489" mass="53046">MSSPVPLLRAPQPGGRSQSGSRTPKLTLGIPPSPSQRPVTGDGQPADAVPKFSLAAQGGPPKLSLATPMGGHGQVHQEGGSNLRPHVQPLSISTDASRSRSDSFHNSVPGSASSSTYSKLSLDLGGIGQKSGTPDPSSAISSVYSEAGIGGTGMEREGSMGGISIDFEKLSLEKGRPLDVDDLDDDGWAAASEQKKIIELGSLGEGAGGAVTRCKLEDGATVFALKIITTSPDPDIKRQIFRELKFNKNCASPYICQYYGTFMDRSSSTISIAMEFCEGGSLDSVYREVKKLGGRTGEKVLGKVAEGVLHGLTYLNDRKIIHRDIKPSNILLNRQGQVKLCDFGVSGEFGTKGDANTFIGTSYYMAPERIQGQSYTITSDVWSLGVTLLEVAQHRFPFPADGTEMQPRAGLIDLLTYIVAQDIPKLKDEPQNQIKWSDGFKYFIECCLEKEPPRRATPWRMLEHPWMAEMKNKKVNMQAFLKQVWDWKD</sequence>
<dbReference type="PROSITE" id="PS00107">
    <property type="entry name" value="PROTEIN_KINASE_ATP"/>
    <property type="match status" value="1"/>
</dbReference>
<dbReference type="GeneID" id="19976637"/>
<keyword evidence="5 10" id="KW-0067">ATP-binding</keyword>
<feature type="binding site" evidence="10">
    <location>
        <position position="226"/>
    </location>
    <ligand>
        <name>ATP</name>
        <dbReference type="ChEBI" id="CHEBI:30616"/>
    </ligand>
</feature>
<dbReference type="Proteomes" id="UP000030752">
    <property type="component" value="Unassembled WGS sequence"/>
</dbReference>
<dbReference type="OrthoDB" id="10252354at2759"/>
<dbReference type="InterPro" id="IPR017441">
    <property type="entry name" value="Protein_kinase_ATP_BS"/>
</dbReference>
<evidence type="ECO:0000256" key="5">
    <source>
        <dbReference type="ARBA" id="ARBA00022840"/>
    </source>
</evidence>
<dbReference type="EMBL" id="KB822712">
    <property type="protein sequence ID" value="ETN45466.1"/>
    <property type="molecule type" value="Genomic_DNA"/>
</dbReference>
<evidence type="ECO:0000256" key="11">
    <source>
        <dbReference type="RuleBase" id="RU000304"/>
    </source>
</evidence>
<accession>W2S9R7</accession>
<dbReference type="InParanoid" id="W2S9R7"/>
<dbReference type="SUPFAM" id="SSF56112">
    <property type="entry name" value="Protein kinase-like (PK-like)"/>
    <property type="match status" value="1"/>
</dbReference>
<dbReference type="STRING" id="1220924.W2S9R7"/>
<evidence type="ECO:0000313" key="15">
    <source>
        <dbReference type="Proteomes" id="UP000030752"/>
    </source>
</evidence>
<keyword evidence="2" id="KW-0808">Transferase</keyword>
<evidence type="ECO:0000256" key="9">
    <source>
        <dbReference type="ARBA" id="ARBA00071969"/>
    </source>
</evidence>
<feature type="compositionally biased region" description="Polar residues" evidence="12">
    <location>
        <begin position="15"/>
        <end position="24"/>
    </location>
</feature>
<dbReference type="GO" id="GO:0005737">
    <property type="term" value="C:cytoplasm"/>
    <property type="evidence" value="ECO:0007669"/>
    <property type="project" value="EnsemblFungi"/>
</dbReference>
<comment type="similarity">
    <text evidence="6">Belongs to the protein kinase superfamily. STE Ser/Thr protein kinase family. MAP kinase kinase subfamily.</text>
</comment>
<evidence type="ECO:0000256" key="10">
    <source>
        <dbReference type="PROSITE-ProRule" id="PRU10141"/>
    </source>
</evidence>
<evidence type="ECO:0000256" key="4">
    <source>
        <dbReference type="ARBA" id="ARBA00022777"/>
    </source>
</evidence>
<dbReference type="GO" id="GO:0005524">
    <property type="term" value="F:ATP binding"/>
    <property type="evidence" value="ECO:0007669"/>
    <property type="project" value="UniProtKB-UniRule"/>
</dbReference>
<comment type="catalytic activity">
    <reaction evidence="8">
        <text>L-seryl-[protein] + ATP = O-phospho-L-seryl-[protein] + ADP + H(+)</text>
        <dbReference type="Rhea" id="RHEA:17989"/>
        <dbReference type="Rhea" id="RHEA-COMP:9863"/>
        <dbReference type="Rhea" id="RHEA-COMP:11604"/>
        <dbReference type="ChEBI" id="CHEBI:15378"/>
        <dbReference type="ChEBI" id="CHEBI:29999"/>
        <dbReference type="ChEBI" id="CHEBI:30616"/>
        <dbReference type="ChEBI" id="CHEBI:83421"/>
        <dbReference type="ChEBI" id="CHEBI:456216"/>
        <dbReference type="EC" id="2.7.11.24"/>
    </reaction>
    <physiologicalReaction direction="left-to-right" evidence="8">
        <dbReference type="Rhea" id="RHEA:17990"/>
    </physiologicalReaction>
</comment>
<dbReference type="HOGENOM" id="CLU_000288_63_23_1"/>
<reference evidence="14 15" key="1">
    <citation type="submission" date="2013-03" db="EMBL/GenBank/DDBJ databases">
        <title>The Genome Sequence of Phialophora europaea CBS 101466.</title>
        <authorList>
            <consortium name="The Broad Institute Genomics Platform"/>
            <person name="Cuomo C."/>
            <person name="de Hoog S."/>
            <person name="Gorbushina A."/>
            <person name="Walker B."/>
            <person name="Young S.K."/>
            <person name="Zeng Q."/>
            <person name="Gargeya S."/>
            <person name="Fitzgerald M."/>
            <person name="Haas B."/>
            <person name="Abouelleil A."/>
            <person name="Allen A.W."/>
            <person name="Alvarado L."/>
            <person name="Arachchi H.M."/>
            <person name="Berlin A.M."/>
            <person name="Chapman S.B."/>
            <person name="Gainer-Dewar J."/>
            <person name="Goldberg J."/>
            <person name="Griggs A."/>
            <person name="Gujja S."/>
            <person name="Hansen M."/>
            <person name="Howarth C."/>
            <person name="Imamovic A."/>
            <person name="Ireland A."/>
            <person name="Larimer J."/>
            <person name="McCowan C."/>
            <person name="Murphy C."/>
            <person name="Pearson M."/>
            <person name="Poon T.W."/>
            <person name="Priest M."/>
            <person name="Roberts A."/>
            <person name="Saif S."/>
            <person name="Shea T."/>
            <person name="Sisk P."/>
            <person name="Sykes S."/>
            <person name="Wortman J."/>
            <person name="Nusbaum C."/>
            <person name="Birren B."/>
        </authorList>
    </citation>
    <scope>NUCLEOTIDE SEQUENCE [LARGE SCALE GENOMIC DNA]</scope>
    <source>
        <strain evidence="14 15">CBS 101466</strain>
    </source>
</reference>